<feature type="domain" description="N-acetyltransferase" evidence="1">
    <location>
        <begin position="7"/>
        <end position="173"/>
    </location>
</feature>
<evidence type="ECO:0000313" key="5">
    <source>
        <dbReference type="Proteomes" id="UP000182764"/>
    </source>
</evidence>
<dbReference type="PANTHER" id="PTHR43792:SF1">
    <property type="entry name" value="N-ACETYLTRANSFERASE DOMAIN-CONTAINING PROTEIN"/>
    <property type="match status" value="1"/>
</dbReference>
<name>A0A1H9QMV0_9STRE</name>
<evidence type="ECO:0000313" key="3">
    <source>
        <dbReference type="EMBL" id="SER61758.1"/>
    </source>
</evidence>
<dbReference type="Gene3D" id="3.40.630.30">
    <property type="match status" value="1"/>
</dbReference>
<evidence type="ECO:0000313" key="4">
    <source>
        <dbReference type="Proteomes" id="UP000182712"/>
    </source>
</evidence>
<evidence type="ECO:0000313" key="2">
    <source>
        <dbReference type="EMBL" id="SEL98144.1"/>
    </source>
</evidence>
<dbReference type="RefSeq" id="WP_074580748.1">
    <property type="nucleotide sequence ID" value="NZ_FNFJ01000001.1"/>
</dbReference>
<gene>
    <name evidence="2" type="ORF">SAMN04487839_101557</name>
    <name evidence="3" type="ORF">SAMN04487840_10653</name>
</gene>
<dbReference type="GO" id="GO:0016747">
    <property type="term" value="F:acyltransferase activity, transferring groups other than amino-acyl groups"/>
    <property type="evidence" value="ECO:0007669"/>
    <property type="project" value="InterPro"/>
</dbReference>
<dbReference type="PANTHER" id="PTHR43792">
    <property type="entry name" value="GNAT FAMILY, PUTATIVE (AFU_ORTHOLOGUE AFUA_3G00765)-RELATED-RELATED"/>
    <property type="match status" value="1"/>
</dbReference>
<keyword evidence="3" id="KW-0808">Transferase</keyword>
<dbReference type="Proteomes" id="UP000182712">
    <property type="component" value="Unassembled WGS sequence"/>
</dbReference>
<proteinExistence type="predicted"/>
<dbReference type="SUPFAM" id="SSF55729">
    <property type="entry name" value="Acyl-CoA N-acyltransferases (Nat)"/>
    <property type="match status" value="1"/>
</dbReference>
<dbReference type="Pfam" id="PF13302">
    <property type="entry name" value="Acetyltransf_3"/>
    <property type="match status" value="1"/>
</dbReference>
<dbReference type="AlphaFoldDB" id="A0A1H9QMV0"/>
<accession>A0A1H9QMV0</accession>
<dbReference type="EMBL" id="FOBM01000001">
    <property type="protein sequence ID" value="SEL98144.1"/>
    <property type="molecule type" value="Genomic_DNA"/>
</dbReference>
<evidence type="ECO:0000259" key="1">
    <source>
        <dbReference type="PROSITE" id="PS51186"/>
    </source>
</evidence>
<organism evidence="3 4">
    <name type="scientific">Streptococcus gallolyticus</name>
    <dbReference type="NCBI Taxonomy" id="315405"/>
    <lineage>
        <taxon>Bacteria</taxon>
        <taxon>Bacillati</taxon>
        <taxon>Bacillota</taxon>
        <taxon>Bacilli</taxon>
        <taxon>Lactobacillales</taxon>
        <taxon>Streptococcaceae</taxon>
        <taxon>Streptococcus</taxon>
    </lineage>
</organism>
<reference evidence="4 5" key="1">
    <citation type="submission" date="2016-10" db="EMBL/GenBank/DDBJ databases">
        <authorList>
            <person name="de Groot N.N."/>
        </authorList>
    </citation>
    <scope>NUCLEOTIDE SEQUENCE [LARGE SCALE GENOMIC DNA]</scope>
    <source>
        <strain evidence="2 5">VTM1R29</strain>
        <strain evidence="3 4">VTM2R47</strain>
    </source>
</reference>
<sequence>MIKTERLSIRFVKEDDWKALKDIWVDFSQSPYAQYDAPHTIDDIEVKAKAKQWAEVSPKGEHLFYAVCYQDKMIGTIDFHKIDAGYECGYCFHSDYHGKGYARESLVAVLSTLLGDGSDTCIARTALKNLPSVKLLRTIGFEKIGEESVSFYTDAQGNNISFEGGIFAYHLEK</sequence>
<dbReference type="InterPro" id="IPR051531">
    <property type="entry name" value="N-acetyltransferase"/>
</dbReference>
<dbReference type="Proteomes" id="UP000182764">
    <property type="component" value="Unassembled WGS sequence"/>
</dbReference>
<dbReference type="PROSITE" id="PS51186">
    <property type="entry name" value="GNAT"/>
    <property type="match status" value="1"/>
</dbReference>
<dbReference type="InterPro" id="IPR000182">
    <property type="entry name" value="GNAT_dom"/>
</dbReference>
<dbReference type="EMBL" id="FOGM01000006">
    <property type="protein sequence ID" value="SER61758.1"/>
    <property type="molecule type" value="Genomic_DNA"/>
</dbReference>
<dbReference type="InterPro" id="IPR016181">
    <property type="entry name" value="Acyl_CoA_acyltransferase"/>
</dbReference>
<protein>
    <submittedName>
        <fullName evidence="3">Protein N-acetyltransferase, RimJ/RimL family</fullName>
    </submittedName>
</protein>